<dbReference type="Proteomes" id="UP000660729">
    <property type="component" value="Unassembled WGS sequence"/>
</dbReference>
<dbReference type="Pfam" id="PF00067">
    <property type="entry name" value="p450"/>
    <property type="match status" value="1"/>
</dbReference>
<evidence type="ECO:0000313" key="10">
    <source>
        <dbReference type="Proteomes" id="UP000660729"/>
    </source>
</evidence>
<comment type="similarity">
    <text evidence="2 7">Belongs to the cytochrome P450 family.</text>
</comment>
<dbReference type="GO" id="GO:0004497">
    <property type="term" value="F:monooxygenase activity"/>
    <property type="evidence" value="ECO:0007669"/>
    <property type="project" value="UniProtKB-KW"/>
</dbReference>
<keyword evidence="8" id="KW-0812">Transmembrane</keyword>
<reference evidence="9" key="1">
    <citation type="submission" date="2020-04" db="EMBL/GenBank/DDBJ databases">
        <title>Draft genome resource of the tomato pathogen Pseudocercospora fuligena.</title>
        <authorList>
            <person name="Zaccaron A."/>
        </authorList>
    </citation>
    <scope>NUCLEOTIDE SEQUENCE</scope>
    <source>
        <strain evidence="9">PF001</strain>
    </source>
</reference>
<keyword evidence="4 6" id="KW-0479">Metal-binding</keyword>
<dbReference type="PROSITE" id="PS00086">
    <property type="entry name" value="CYTOCHROME_P450"/>
    <property type="match status" value="1"/>
</dbReference>
<protein>
    <submittedName>
        <fullName evidence="9">Cytochrome P450 monooxygenase</fullName>
    </submittedName>
</protein>
<organism evidence="9 10">
    <name type="scientific">Pseudocercospora fuligena</name>
    <dbReference type="NCBI Taxonomy" id="685502"/>
    <lineage>
        <taxon>Eukaryota</taxon>
        <taxon>Fungi</taxon>
        <taxon>Dikarya</taxon>
        <taxon>Ascomycota</taxon>
        <taxon>Pezizomycotina</taxon>
        <taxon>Dothideomycetes</taxon>
        <taxon>Dothideomycetidae</taxon>
        <taxon>Mycosphaerellales</taxon>
        <taxon>Mycosphaerellaceae</taxon>
        <taxon>Pseudocercospora</taxon>
    </lineage>
</organism>
<dbReference type="InterPro" id="IPR036396">
    <property type="entry name" value="Cyt_P450_sf"/>
</dbReference>
<comment type="caution">
    <text evidence="9">The sequence shown here is derived from an EMBL/GenBank/DDBJ whole genome shotgun (WGS) entry which is preliminary data.</text>
</comment>
<dbReference type="InterPro" id="IPR002401">
    <property type="entry name" value="Cyt_P450_E_grp-I"/>
</dbReference>
<dbReference type="EMBL" id="JABCIY010000151">
    <property type="protein sequence ID" value="KAF7192041.1"/>
    <property type="molecule type" value="Genomic_DNA"/>
</dbReference>
<keyword evidence="10" id="KW-1185">Reference proteome</keyword>
<keyword evidence="7" id="KW-0560">Oxidoreductase</keyword>
<proteinExistence type="inferred from homology"/>
<keyword evidence="7 9" id="KW-0503">Monooxygenase</keyword>
<keyword evidence="8" id="KW-0472">Membrane</keyword>
<name>A0A8H6RJ81_9PEZI</name>
<evidence type="ECO:0000256" key="4">
    <source>
        <dbReference type="ARBA" id="ARBA00022723"/>
    </source>
</evidence>
<dbReference type="AlphaFoldDB" id="A0A8H6RJ81"/>
<evidence type="ECO:0000256" key="5">
    <source>
        <dbReference type="ARBA" id="ARBA00023004"/>
    </source>
</evidence>
<evidence type="ECO:0000256" key="6">
    <source>
        <dbReference type="PIRSR" id="PIRSR602401-1"/>
    </source>
</evidence>
<feature type="transmembrane region" description="Helical" evidence="8">
    <location>
        <begin position="20"/>
        <end position="42"/>
    </location>
</feature>
<evidence type="ECO:0000256" key="7">
    <source>
        <dbReference type="RuleBase" id="RU000461"/>
    </source>
</evidence>
<evidence type="ECO:0000256" key="8">
    <source>
        <dbReference type="SAM" id="Phobius"/>
    </source>
</evidence>
<feature type="binding site" description="axial binding residue" evidence="6">
    <location>
        <position position="450"/>
    </location>
    <ligand>
        <name>heme</name>
        <dbReference type="ChEBI" id="CHEBI:30413"/>
    </ligand>
    <ligandPart>
        <name>Fe</name>
        <dbReference type="ChEBI" id="CHEBI:18248"/>
    </ligandPart>
</feature>
<dbReference type="PRINTS" id="PR00463">
    <property type="entry name" value="EP450I"/>
</dbReference>
<dbReference type="PANTHER" id="PTHR24305:SF210">
    <property type="entry name" value="CYTOCHROME P450 MONOOXYGENASE ASQL-RELATED"/>
    <property type="match status" value="1"/>
</dbReference>
<dbReference type="SUPFAM" id="SSF48264">
    <property type="entry name" value="Cytochrome P450"/>
    <property type="match status" value="1"/>
</dbReference>
<dbReference type="InterPro" id="IPR001128">
    <property type="entry name" value="Cyt_P450"/>
</dbReference>
<evidence type="ECO:0000256" key="2">
    <source>
        <dbReference type="ARBA" id="ARBA00010617"/>
    </source>
</evidence>
<dbReference type="CDD" id="cd11058">
    <property type="entry name" value="CYP60B-like"/>
    <property type="match status" value="1"/>
</dbReference>
<dbReference type="PANTHER" id="PTHR24305">
    <property type="entry name" value="CYTOCHROME P450"/>
    <property type="match status" value="1"/>
</dbReference>
<dbReference type="PRINTS" id="PR00385">
    <property type="entry name" value="P450"/>
</dbReference>
<gene>
    <name evidence="9" type="ORF">HII31_06686</name>
</gene>
<evidence type="ECO:0000313" key="9">
    <source>
        <dbReference type="EMBL" id="KAF7192041.1"/>
    </source>
</evidence>
<dbReference type="GO" id="GO:0016705">
    <property type="term" value="F:oxidoreductase activity, acting on paired donors, with incorporation or reduction of molecular oxygen"/>
    <property type="evidence" value="ECO:0007669"/>
    <property type="project" value="InterPro"/>
</dbReference>
<dbReference type="InterPro" id="IPR050121">
    <property type="entry name" value="Cytochrome_P450_monoxygenase"/>
</dbReference>
<sequence>MYQVVYELARMWSASPVWCFWLAGMTVGFGLGIANIVYNIFFHPLARFPGPKIRAVSEIPYLRSMISGYAPQDQLALHKRYGPVVRVAPNELTFNGARAFRDIYGSAKGRGELAKDKKYYRGIGDTLLTSDTEYHAYLRRLLAPGFSNPALRKQELVLNDFVDVLVQEIDREGGNGKEAVDLVDWFNFFAFDIITFLTYGESSACLERSDLRGWVQKFRSLGRPLALAQAVGRLPAVFRYPLMAVLLPRRLLEDRNAVYSISREKVEHRLKLDESRVPDFMTKLIDEYRRSNLTFEQLNNNATFLLAAGSETLATILAHLTFRLITNPRALSRAVKEVRNHFASAEEITLTKVNGCKYLNACIQEGLRVQAPSPATHPRYTPRGGCTIIDETPIPGDVAVGVPIYAACRSPTNFRNPDHFVPERWTGEDSAYDFDVKEAAQVFSVGPRDCLGRNLALAELKLVIARLLWQYDMEQCFPNDWADQKVFLVWEKTPLMVKLQPATTCL</sequence>
<dbReference type="InterPro" id="IPR017972">
    <property type="entry name" value="Cyt_P450_CS"/>
</dbReference>
<dbReference type="Gene3D" id="1.10.630.10">
    <property type="entry name" value="Cytochrome P450"/>
    <property type="match status" value="1"/>
</dbReference>
<keyword evidence="3 6" id="KW-0349">Heme</keyword>
<keyword evidence="5 6" id="KW-0408">Iron</keyword>
<dbReference type="GO" id="GO:0020037">
    <property type="term" value="F:heme binding"/>
    <property type="evidence" value="ECO:0007669"/>
    <property type="project" value="InterPro"/>
</dbReference>
<dbReference type="GO" id="GO:0005506">
    <property type="term" value="F:iron ion binding"/>
    <property type="evidence" value="ECO:0007669"/>
    <property type="project" value="InterPro"/>
</dbReference>
<keyword evidence="8" id="KW-1133">Transmembrane helix</keyword>
<dbReference type="OrthoDB" id="3644172at2759"/>
<evidence type="ECO:0000256" key="3">
    <source>
        <dbReference type="ARBA" id="ARBA00022617"/>
    </source>
</evidence>
<comment type="cofactor">
    <cofactor evidence="1 6">
        <name>heme</name>
        <dbReference type="ChEBI" id="CHEBI:30413"/>
    </cofactor>
</comment>
<accession>A0A8H6RJ81</accession>
<evidence type="ECO:0000256" key="1">
    <source>
        <dbReference type="ARBA" id="ARBA00001971"/>
    </source>
</evidence>